<accession>A0A3R7WPF2</accession>
<reference evidence="1" key="1">
    <citation type="submission" date="2018-07" db="EMBL/GenBank/DDBJ databases">
        <title>Annotation of Aphanomyces astaci genome assembly.</title>
        <authorList>
            <person name="Studholme D.J."/>
        </authorList>
    </citation>
    <scope>NUCLEOTIDE SEQUENCE [LARGE SCALE GENOMIC DNA]</scope>
    <source>
        <strain evidence="1">Pc</strain>
    </source>
</reference>
<keyword evidence="2" id="KW-1185">Reference proteome</keyword>
<protein>
    <submittedName>
        <fullName evidence="1">Uncharacterized protein</fullName>
    </submittedName>
</protein>
<organism evidence="1 2">
    <name type="scientific">Aphanomyces astaci</name>
    <name type="common">Crayfish plague agent</name>
    <dbReference type="NCBI Taxonomy" id="112090"/>
    <lineage>
        <taxon>Eukaryota</taxon>
        <taxon>Sar</taxon>
        <taxon>Stramenopiles</taxon>
        <taxon>Oomycota</taxon>
        <taxon>Saprolegniomycetes</taxon>
        <taxon>Saprolegniales</taxon>
        <taxon>Verrucalvaceae</taxon>
        <taxon>Aphanomyces</taxon>
    </lineage>
</organism>
<evidence type="ECO:0000313" key="2">
    <source>
        <dbReference type="Proteomes" id="UP000284702"/>
    </source>
</evidence>
<proteinExistence type="predicted"/>
<dbReference type="Proteomes" id="UP000284702">
    <property type="component" value="Unassembled WGS sequence"/>
</dbReference>
<evidence type="ECO:0000313" key="1">
    <source>
        <dbReference type="EMBL" id="RQM28127.1"/>
    </source>
</evidence>
<gene>
    <name evidence="1" type="ORF">B5M09_007551</name>
</gene>
<dbReference type="AlphaFoldDB" id="A0A3R7WPF2"/>
<sequence length="134" mass="14987">MSRSGCSPYFVQKDAENDIWSSWSSAFFNFEKHGTRWAPRNPAMGETLAHRQQTLVCSVVGGLVPELQTTYAGRRPCPPGEASFLFRAVAKYLAFLVSQVCHVDRAIPSMAQMAQAERGEFSYARRSLILSPRL</sequence>
<dbReference type="EMBL" id="MZMZ02001871">
    <property type="protein sequence ID" value="RQM28127.1"/>
    <property type="molecule type" value="Genomic_DNA"/>
</dbReference>
<name>A0A3R7WPF2_APHAT</name>
<comment type="caution">
    <text evidence="1">The sequence shown here is derived from an EMBL/GenBank/DDBJ whole genome shotgun (WGS) entry which is preliminary data.</text>
</comment>